<dbReference type="InterPro" id="IPR027417">
    <property type="entry name" value="P-loop_NTPase"/>
</dbReference>
<feature type="domain" description="AIG1-type G" evidence="3">
    <location>
        <begin position="191"/>
        <end position="314"/>
    </location>
</feature>
<dbReference type="GO" id="GO:0005525">
    <property type="term" value="F:GTP binding"/>
    <property type="evidence" value="ECO:0007669"/>
    <property type="project" value="InterPro"/>
</dbReference>
<evidence type="ECO:0000259" key="2">
    <source>
        <dbReference type="Pfam" id="PF01823"/>
    </source>
</evidence>
<dbReference type="SUPFAM" id="SSF52540">
    <property type="entry name" value="P-loop containing nucleoside triphosphate hydrolases"/>
    <property type="match status" value="1"/>
</dbReference>
<dbReference type="Pfam" id="PF04548">
    <property type="entry name" value="AIG1"/>
    <property type="match status" value="1"/>
</dbReference>
<evidence type="ECO:0000313" key="4">
    <source>
        <dbReference type="EMBL" id="KAJ7348407.1"/>
    </source>
</evidence>
<reference evidence="4" key="1">
    <citation type="submission" date="2023-03" db="EMBL/GenBank/DDBJ databases">
        <title>Massive genome expansion in bonnet fungi (Mycena s.s.) driven by repeated elements and novel gene families across ecological guilds.</title>
        <authorList>
            <consortium name="Lawrence Berkeley National Laboratory"/>
            <person name="Harder C.B."/>
            <person name="Miyauchi S."/>
            <person name="Viragh M."/>
            <person name="Kuo A."/>
            <person name="Thoen E."/>
            <person name="Andreopoulos B."/>
            <person name="Lu D."/>
            <person name="Skrede I."/>
            <person name="Drula E."/>
            <person name="Henrissat B."/>
            <person name="Morin E."/>
            <person name="Kohler A."/>
            <person name="Barry K."/>
            <person name="LaButti K."/>
            <person name="Morin E."/>
            <person name="Salamov A."/>
            <person name="Lipzen A."/>
            <person name="Mereny Z."/>
            <person name="Hegedus B."/>
            <person name="Baldrian P."/>
            <person name="Stursova M."/>
            <person name="Weitz H."/>
            <person name="Taylor A."/>
            <person name="Grigoriev I.V."/>
            <person name="Nagy L.G."/>
            <person name="Martin F."/>
            <person name="Kauserud H."/>
        </authorList>
    </citation>
    <scope>NUCLEOTIDE SEQUENCE</scope>
    <source>
        <strain evidence="4">CBHHK002</strain>
    </source>
</reference>
<evidence type="ECO:0000256" key="1">
    <source>
        <dbReference type="ARBA" id="ARBA00022741"/>
    </source>
</evidence>
<sequence>MSMDLAIIVVIGSRKAGRKFVAAARNIADRRLDLVEGYSSSLLPTGLLGYSNLSGIEGIIGHQIAQLGGTTNDVAGILFMYSSQLGNRPHFPFTRNTSFLGFSGLTLFEKLLVVTSSPSQDVEGRWSDLVNQGMRILPLESQPELLLHEILGDSSSPLSTSFAPDTLPTNAHGVYTQAAVVTKRDPHQAVILLVGQSGHGKSKTINRLIGQGLLRMGQSTLGSTTKIIQRVKVVSTSKATSTTVTVAFDDTPGLDDTTYLDRKTNAVLMHRYKEKYFQKIFPNIILLVASWDSITLDAHNKVSHFTSAIGRSMFNLFLSGLVDRVRTNVLVVITKCLSSWDQFDDFETRKEKDAQWRLEAGRRKGIIIDLQRKIFPQLSPWGIVFIENGGGRDMSAPFPTLPDGKLSHQNLFQAISDIMERSTDRCRDLVGIQALEVLTGKEPLRLSSTPEVENLVEQSPEEVADEETIETESLEKRIHQLTGSYLGNTYDIDRGTYGRKSVLSTVDLPIQYTAPPAQNKEFEEKAATHRHQAADLSMRRGERLQTHYSSDLAFQSAVSTNSQQYSMHHVIQIATVDPDRVELSAEMRNIIARLPPFSTETEKQYMEFFSDYGTHIVTRLALGGVLRVVLDSRDEASKLKASVTGNGRVVNSASGRLAHSRRILVFRDGGGSVAPELTSFLEQNFVPDIQSSDWHQLRDRWIKELEKDPVFCPDHPLTEFQPMYAVRGLTGDERTYLGAAYEIYVQKTVQRENGSTITDGGESRPLPRRKNWLNVAKLLRESVAQAVSRFSGNGRY</sequence>
<gene>
    <name evidence="4" type="ORF">DFH08DRAFT_1000220</name>
</gene>
<dbReference type="EMBL" id="JARIHO010000017">
    <property type="protein sequence ID" value="KAJ7348407.1"/>
    <property type="molecule type" value="Genomic_DNA"/>
</dbReference>
<dbReference type="AlphaFoldDB" id="A0AAD7A2R8"/>
<accession>A0AAD7A2R8</accession>
<dbReference type="Proteomes" id="UP001218218">
    <property type="component" value="Unassembled WGS sequence"/>
</dbReference>
<protein>
    <recommendedName>
        <fullName evidence="6">MACPF domain-containing protein</fullName>
    </recommendedName>
</protein>
<evidence type="ECO:0000313" key="5">
    <source>
        <dbReference type="Proteomes" id="UP001218218"/>
    </source>
</evidence>
<evidence type="ECO:0008006" key="6">
    <source>
        <dbReference type="Google" id="ProtNLM"/>
    </source>
</evidence>
<keyword evidence="1" id="KW-0547">Nucleotide-binding</keyword>
<organism evidence="4 5">
    <name type="scientific">Mycena albidolilacea</name>
    <dbReference type="NCBI Taxonomy" id="1033008"/>
    <lineage>
        <taxon>Eukaryota</taxon>
        <taxon>Fungi</taxon>
        <taxon>Dikarya</taxon>
        <taxon>Basidiomycota</taxon>
        <taxon>Agaricomycotina</taxon>
        <taxon>Agaricomycetes</taxon>
        <taxon>Agaricomycetidae</taxon>
        <taxon>Agaricales</taxon>
        <taxon>Marasmiineae</taxon>
        <taxon>Mycenaceae</taxon>
        <taxon>Mycena</taxon>
    </lineage>
</organism>
<proteinExistence type="predicted"/>
<dbReference type="Gene3D" id="3.40.50.300">
    <property type="entry name" value="P-loop containing nucleotide triphosphate hydrolases"/>
    <property type="match status" value="1"/>
</dbReference>
<dbReference type="InterPro" id="IPR006703">
    <property type="entry name" value="G_AIG1"/>
</dbReference>
<dbReference type="InterPro" id="IPR020864">
    <property type="entry name" value="MACPF"/>
</dbReference>
<comment type="caution">
    <text evidence="4">The sequence shown here is derived from an EMBL/GenBank/DDBJ whole genome shotgun (WGS) entry which is preliminary data.</text>
</comment>
<evidence type="ECO:0000259" key="3">
    <source>
        <dbReference type="Pfam" id="PF04548"/>
    </source>
</evidence>
<dbReference type="Pfam" id="PF01823">
    <property type="entry name" value="MACPF"/>
    <property type="match status" value="1"/>
</dbReference>
<name>A0AAD7A2R8_9AGAR</name>
<keyword evidence="5" id="KW-1185">Reference proteome</keyword>
<feature type="domain" description="MACPF" evidence="2">
    <location>
        <begin position="567"/>
        <end position="636"/>
    </location>
</feature>